<keyword evidence="2" id="KW-0472">Membrane</keyword>
<name>A0A0J6ZHR1_MYCCU</name>
<keyword evidence="2" id="KW-0812">Transmembrane</keyword>
<dbReference type="EMBL" id="JYNX01000016">
    <property type="protein sequence ID" value="KMO84426.1"/>
    <property type="molecule type" value="Genomic_DNA"/>
</dbReference>
<gene>
    <name evidence="3" type="ORF">MCHUDSM44219_00718</name>
</gene>
<feature type="compositionally biased region" description="Basic residues" evidence="1">
    <location>
        <begin position="1"/>
        <end position="10"/>
    </location>
</feature>
<reference evidence="3 4" key="1">
    <citation type="journal article" date="2015" name="Genome Biol. Evol.">
        <title>Characterization of Three Mycobacterium spp. with Potential Use in Bioremediation by Genome Sequencing and Comparative Genomics.</title>
        <authorList>
            <person name="Das S."/>
            <person name="Pettersson B.M."/>
            <person name="Behra P.R."/>
            <person name="Ramesh M."/>
            <person name="Dasgupta S."/>
            <person name="Bhattacharya A."/>
            <person name="Kirsebom L.A."/>
        </authorList>
    </citation>
    <scope>NUCLEOTIDE SEQUENCE [LARGE SCALE GENOMIC DNA]</scope>
    <source>
        <strain evidence="3 4">DSM 44219</strain>
    </source>
</reference>
<feature type="transmembrane region" description="Helical" evidence="2">
    <location>
        <begin position="40"/>
        <end position="61"/>
    </location>
</feature>
<dbReference type="Proteomes" id="UP000036176">
    <property type="component" value="Unassembled WGS sequence"/>
</dbReference>
<sequence>MPFFSRRPRHHESDPNVGDEFESDSLAGQREVGVSHRRRGLIWGAAVLLLIVIGLGCWIAIGAIQAKSNLEQARVNAQRAKDFLLDGDTAAASGSARDAAVNAEAARDATHSLAWNVASKVPWLGSPLRTGQQITDVVLGLSVDVLRPAADVGIAMSPDQLYRNGRIDVSLLRAQEPKLSELSDKAEQLNVDAGAITDPRYVSILRNARTELQSQISELTRVVEGTAMAAKLGPSMMGADGPRTYFMGFQTNAEVRGTGGLLGAFGILRFNNGVPTVDNLASNIDLIDAVGPVDLGSDYDQQYGFANPFTDFRNSNMSPHFPYAAQIWKSMWAERTGTNVDGVIAIDPVALSYILGAVGPITMPDGEVVSKENVVELTESTAYKRFPDDQLARKTYLQNIANAVVAKITGPVQSPRQLLEALGKAASERRILIWSSIPEEQQLLEQTPLAHVIPEDPGPYAAIVLNNLGGNKLDYYLKSQVEYAADKCAGDTRASTVSVRLTNTVPTGPLPDYVGASEGLSPNLQVEFPRGTNVTSLRLFATKDAKLSAAILNGERVPAILSTERGHPVFEVQLVIPPGQTANVDFQLSEPTTPGTPRVLLQPLIDTSVPVVKVPECAR</sequence>
<evidence type="ECO:0000313" key="4">
    <source>
        <dbReference type="Proteomes" id="UP000036176"/>
    </source>
</evidence>
<evidence type="ECO:0000313" key="3">
    <source>
        <dbReference type="EMBL" id="KMO84426.1"/>
    </source>
</evidence>
<keyword evidence="4" id="KW-1185">Reference proteome</keyword>
<dbReference type="Pfam" id="PF13196">
    <property type="entry name" value="DUF4012"/>
    <property type="match status" value="1"/>
</dbReference>
<organism evidence="3 4">
    <name type="scientific">Mycolicibacterium chubuense</name>
    <name type="common">Mycobacterium chubuense</name>
    <dbReference type="NCBI Taxonomy" id="1800"/>
    <lineage>
        <taxon>Bacteria</taxon>
        <taxon>Bacillati</taxon>
        <taxon>Actinomycetota</taxon>
        <taxon>Actinomycetes</taxon>
        <taxon>Mycobacteriales</taxon>
        <taxon>Mycobacteriaceae</taxon>
        <taxon>Mycolicibacterium</taxon>
    </lineage>
</organism>
<protein>
    <recommendedName>
        <fullName evidence="5">DUF4012 domain-containing protein</fullName>
    </recommendedName>
</protein>
<proteinExistence type="predicted"/>
<evidence type="ECO:0000256" key="1">
    <source>
        <dbReference type="SAM" id="MobiDB-lite"/>
    </source>
</evidence>
<evidence type="ECO:0000256" key="2">
    <source>
        <dbReference type="SAM" id="Phobius"/>
    </source>
</evidence>
<dbReference type="AlphaFoldDB" id="A0A0J6ZHR1"/>
<dbReference type="InterPro" id="IPR025101">
    <property type="entry name" value="DUF4012"/>
</dbReference>
<accession>A0A0J6ZHR1</accession>
<evidence type="ECO:0008006" key="5">
    <source>
        <dbReference type="Google" id="ProtNLM"/>
    </source>
</evidence>
<dbReference type="PATRIC" id="fig|1800.3.peg.722"/>
<feature type="region of interest" description="Disordered" evidence="1">
    <location>
        <begin position="1"/>
        <end position="25"/>
    </location>
</feature>
<dbReference type="RefSeq" id="WP_082162016.1">
    <property type="nucleotide sequence ID" value="NZ_JYNX01000016.1"/>
</dbReference>
<keyword evidence="2" id="KW-1133">Transmembrane helix</keyword>
<comment type="caution">
    <text evidence="3">The sequence shown here is derived from an EMBL/GenBank/DDBJ whole genome shotgun (WGS) entry which is preliminary data.</text>
</comment>